<dbReference type="GO" id="GO:0042144">
    <property type="term" value="P:vacuole fusion, non-autophagic"/>
    <property type="evidence" value="ECO:0007669"/>
    <property type="project" value="TreeGrafter"/>
</dbReference>
<sequence length="883" mass="98043">MDPSEWHALGEAQYQRHHLFDMGASWREEVAAVGDLKDFEVVPAQYGGPVAMLRKSQLLVKMDAKGSLARTLFIFNACGTRLASISFKEYDEKKKTLLGMAWTDEMRLLLVFDDGLCVTYSIMGDVENTFNILSKNLNTKIWSFESWGGGIACLLGNYMVVQVMDIDSVQPRIDLIMETGISETNPPTCMAVLNPRFVKSNMPEIFLGTSNRSLVVLTKIPSGNKDSMVDMQLQDALKAPIEAIAIAPNGMFMAMYTQDGLLTVLNTAFDKKILEFETSSKTTPKSMLWCGEDSVVLYWQNVGLIMVGPLGSWLKFPCDGPVELCQEVDSCRIYSSRGHELLMRVPKATESIKRIGSTSPAAMLFDALDAFDSGDAKADENIRSIQVHNTLEQAITDCITAAGNEFDYAAQLALLRAAAYGKCFFDNSAEARSANYDSELFVDMSRKLRVLNALRKPSVGLPLTLRQFDRLTSDVVVSRLVAMRQHFLAIKICEYLKISPDRVLVHWACEKVKTSFADVVTDEALVSLVRKKLKDATLVSYSEIASCAERAGRRRLATMLLDLEENASDQVPLLLSMGECELALRKALESSQTDLIYMALFHMERLVPADDLSRVLQSEPMYADAIHLLTAYYIATGEDVAKLGTFSSGALGLNTRHVDTIWPDVASANYDVLRSFQLPDVDAKLKVLKDATAKFNVAKLPINAKLTEEQMDLLVEQKKLDEKAPHMASYVGLSLSDTIKQLCTDAKRDPKSLQLAAGLAKKFKVPEKRFYHVKIKALAETQQWDTLHKFSQEKKNPPCGFKAFAVACLREGEKGQAESYAARITQPDEKFETLIHLAMWPAALELAVKLKDPEKLSKVGNTCQSAEIQAQVDQAAQALGFIH</sequence>
<dbReference type="InterPro" id="IPR036322">
    <property type="entry name" value="WD40_repeat_dom_sf"/>
</dbReference>
<dbReference type="SUPFAM" id="SSF50978">
    <property type="entry name" value="WD40 repeat-like"/>
    <property type="match status" value="1"/>
</dbReference>
<evidence type="ECO:0000256" key="2">
    <source>
        <dbReference type="PIRNR" id="PIRNR007949"/>
    </source>
</evidence>
<feature type="domain" description="Vps16 N-terminal" evidence="4">
    <location>
        <begin position="4"/>
        <end position="428"/>
    </location>
</feature>
<evidence type="ECO:0000259" key="3">
    <source>
        <dbReference type="Pfam" id="PF04840"/>
    </source>
</evidence>
<protein>
    <submittedName>
        <fullName evidence="5">Vacuolar protein sorting-associated protein</fullName>
    </submittedName>
</protein>
<dbReference type="InterPro" id="IPR016534">
    <property type="entry name" value="VPS16"/>
</dbReference>
<evidence type="ECO:0000259" key="4">
    <source>
        <dbReference type="Pfam" id="PF04841"/>
    </source>
</evidence>
<dbReference type="AlphaFoldDB" id="A0A1V9YGF1"/>
<dbReference type="InterPro" id="IPR006926">
    <property type="entry name" value="Vps16_N"/>
</dbReference>
<dbReference type="GO" id="GO:0005768">
    <property type="term" value="C:endosome"/>
    <property type="evidence" value="ECO:0007669"/>
    <property type="project" value="TreeGrafter"/>
</dbReference>
<dbReference type="InterPro" id="IPR006925">
    <property type="entry name" value="Vps16_C"/>
</dbReference>
<dbReference type="GO" id="GO:0006886">
    <property type="term" value="P:intracellular protein transport"/>
    <property type="evidence" value="ECO:0007669"/>
    <property type="project" value="InterPro"/>
</dbReference>
<dbReference type="GO" id="GO:0003779">
    <property type="term" value="F:actin binding"/>
    <property type="evidence" value="ECO:0007669"/>
    <property type="project" value="TreeGrafter"/>
</dbReference>
<dbReference type="PANTHER" id="PTHR12811:SF0">
    <property type="entry name" value="VACUOLAR PROTEIN SORTING-ASSOCIATED PROTEIN 16 HOMOLOG"/>
    <property type="match status" value="1"/>
</dbReference>
<dbReference type="GO" id="GO:0016197">
    <property type="term" value="P:endosomal transport"/>
    <property type="evidence" value="ECO:0007669"/>
    <property type="project" value="TreeGrafter"/>
</dbReference>
<dbReference type="PIRSF" id="PIRSF007949">
    <property type="entry name" value="VPS16"/>
    <property type="match status" value="1"/>
</dbReference>
<dbReference type="OrthoDB" id="1792at2759"/>
<comment type="caution">
    <text evidence="5">The sequence shown here is derived from an EMBL/GenBank/DDBJ whole genome shotgun (WGS) entry which is preliminary data.</text>
</comment>
<dbReference type="Gene3D" id="1.10.150.780">
    <property type="entry name" value="Vps16, C-terminal region"/>
    <property type="match status" value="1"/>
</dbReference>
<evidence type="ECO:0000313" key="6">
    <source>
        <dbReference type="Proteomes" id="UP000243579"/>
    </source>
</evidence>
<dbReference type="InterPro" id="IPR038132">
    <property type="entry name" value="Vps16_C_sf"/>
</dbReference>
<keyword evidence="6" id="KW-1185">Reference proteome</keyword>
<dbReference type="STRING" id="1202772.A0A1V9YGF1"/>
<dbReference type="GO" id="GO:0030897">
    <property type="term" value="C:HOPS complex"/>
    <property type="evidence" value="ECO:0007669"/>
    <property type="project" value="TreeGrafter"/>
</dbReference>
<organism evidence="5 6">
    <name type="scientific">Achlya hypogyna</name>
    <name type="common">Oomycete</name>
    <name type="synonym">Protoachlya hypogyna</name>
    <dbReference type="NCBI Taxonomy" id="1202772"/>
    <lineage>
        <taxon>Eukaryota</taxon>
        <taxon>Sar</taxon>
        <taxon>Stramenopiles</taxon>
        <taxon>Oomycota</taxon>
        <taxon>Saprolegniomycetes</taxon>
        <taxon>Saprolegniales</taxon>
        <taxon>Achlyaceae</taxon>
        <taxon>Achlya</taxon>
    </lineage>
</organism>
<feature type="domain" description="Vps16 C-terminal" evidence="3">
    <location>
        <begin position="539"/>
        <end position="876"/>
    </location>
</feature>
<comment type="similarity">
    <text evidence="1 2">Belongs to the VPS16 family.</text>
</comment>
<dbReference type="GO" id="GO:0005765">
    <property type="term" value="C:lysosomal membrane"/>
    <property type="evidence" value="ECO:0007669"/>
    <property type="project" value="TreeGrafter"/>
</dbReference>
<accession>A0A1V9YGF1</accession>
<dbReference type="Pfam" id="PF04840">
    <property type="entry name" value="Vps16_C"/>
    <property type="match status" value="1"/>
</dbReference>
<evidence type="ECO:0000313" key="5">
    <source>
        <dbReference type="EMBL" id="OQR84802.1"/>
    </source>
</evidence>
<reference evidence="5 6" key="1">
    <citation type="journal article" date="2014" name="Genome Biol. Evol.">
        <title>The secreted proteins of Achlya hypogyna and Thraustotheca clavata identify the ancestral oomycete secretome and reveal gene acquisitions by horizontal gene transfer.</title>
        <authorList>
            <person name="Misner I."/>
            <person name="Blouin N."/>
            <person name="Leonard G."/>
            <person name="Richards T.A."/>
            <person name="Lane C.E."/>
        </authorList>
    </citation>
    <scope>NUCLEOTIDE SEQUENCE [LARGE SCALE GENOMIC DNA]</scope>
    <source>
        <strain evidence="5 6">ATCC 48635</strain>
    </source>
</reference>
<gene>
    <name evidence="5" type="ORF">ACHHYP_12809</name>
</gene>
<proteinExistence type="inferred from homology"/>
<dbReference type="PANTHER" id="PTHR12811">
    <property type="entry name" value="VACUOLAR PROTEIN SORTING VPS16"/>
    <property type="match status" value="1"/>
</dbReference>
<dbReference type="EMBL" id="JNBR01001834">
    <property type="protein sequence ID" value="OQR84802.1"/>
    <property type="molecule type" value="Genomic_DNA"/>
</dbReference>
<name>A0A1V9YGF1_ACHHY</name>
<dbReference type="Pfam" id="PF04841">
    <property type="entry name" value="Vps16_N"/>
    <property type="match status" value="1"/>
</dbReference>
<evidence type="ECO:0000256" key="1">
    <source>
        <dbReference type="ARBA" id="ARBA00009250"/>
    </source>
</evidence>
<dbReference type="Proteomes" id="UP000243579">
    <property type="component" value="Unassembled WGS sequence"/>
</dbReference>